<dbReference type="AlphaFoldDB" id="A0A418YEX3"/>
<dbReference type="InterPro" id="IPR018114">
    <property type="entry name" value="TRYPSIN_HIS"/>
</dbReference>
<dbReference type="FunFam" id="2.40.10.10:FF:000068">
    <property type="entry name" value="transmembrane protease serine 2"/>
    <property type="match status" value="1"/>
</dbReference>
<evidence type="ECO:0000313" key="3">
    <source>
        <dbReference type="EMBL" id="RJG47594.1"/>
    </source>
</evidence>
<proteinExistence type="predicted"/>
<accession>A0A418YEX3</accession>
<comment type="caution">
    <text evidence="3">The sequence shown here is derived from an EMBL/GenBank/DDBJ whole genome shotgun (WGS) entry which is preliminary data.</text>
</comment>
<dbReference type="InterPro" id="IPR043504">
    <property type="entry name" value="Peptidase_S1_PA_chymotrypsin"/>
</dbReference>
<keyword evidence="4" id="KW-1185">Reference proteome</keyword>
<organism evidence="3 4">
    <name type="scientific">Motilimonas pumila</name>
    <dbReference type="NCBI Taxonomy" id="2303987"/>
    <lineage>
        <taxon>Bacteria</taxon>
        <taxon>Pseudomonadati</taxon>
        <taxon>Pseudomonadota</taxon>
        <taxon>Gammaproteobacteria</taxon>
        <taxon>Alteromonadales</taxon>
        <taxon>Alteromonadales genera incertae sedis</taxon>
        <taxon>Motilimonas</taxon>
    </lineage>
</organism>
<sequence length="407" mass="43961">MTESVTPLFVPISLVRCLLLSLCLVPFLSSAALPRIVGGESVAGEQWQAVSLQYGRGNGIYHFCGASIIAERWLLTAAHCVNANGIDANRDGLLDQPVSAFIGQSELGLSNRTDYRLEVAAIIIHPDFDAYTLANDIALLYLADAVTGPTAALGEEHIDELAQNNAIHRAFGWGATDRAGVNFPSTLQQVDLEHITCQYNDVPQHVYCAGGQALKDACFGDSGGPAYVLQQGRWLQYGITSFGAAGRCGSAGLPTAFTFVPAFKPWIKQQQGLLHFGLTPVFERISQRQTVQLFNTSTSAMNIARVSLSSSAKLTWFDDCTGQRLEPDEFCNLQILLEGQNDLINDVVLEAISETGITAIKRFAIALEADNQVEDLDRAAGQAGGGAIGWLNLFIALMILRERAKLD</sequence>
<dbReference type="InterPro" id="IPR009003">
    <property type="entry name" value="Peptidase_S1_PA"/>
</dbReference>
<dbReference type="SMART" id="SM00020">
    <property type="entry name" value="Tryp_SPc"/>
    <property type="match status" value="1"/>
</dbReference>
<dbReference type="EMBL" id="QZCH01000012">
    <property type="protein sequence ID" value="RJG47594.1"/>
    <property type="molecule type" value="Genomic_DNA"/>
</dbReference>
<evidence type="ECO:0000313" key="4">
    <source>
        <dbReference type="Proteomes" id="UP000283255"/>
    </source>
</evidence>
<dbReference type="RefSeq" id="WP_119910747.1">
    <property type="nucleotide sequence ID" value="NZ_QZCH01000012.1"/>
</dbReference>
<dbReference type="GO" id="GO:0004252">
    <property type="term" value="F:serine-type endopeptidase activity"/>
    <property type="evidence" value="ECO:0007669"/>
    <property type="project" value="InterPro"/>
</dbReference>
<dbReference type="GO" id="GO:0006508">
    <property type="term" value="P:proteolysis"/>
    <property type="evidence" value="ECO:0007669"/>
    <property type="project" value="UniProtKB-KW"/>
</dbReference>
<evidence type="ECO:0000256" key="1">
    <source>
        <dbReference type="ARBA" id="ARBA00023157"/>
    </source>
</evidence>
<evidence type="ECO:0000259" key="2">
    <source>
        <dbReference type="PROSITE" id="PS50240"/>
    </source>
</evidence>
<dbReference type="PANTHER" id="PTHR24253:SF153">
    <property type="entry name" value="SERINE PROTEASE HEPSIN"/>
    <property type="match status" value="1"/>
</dbReference>
<reference evidence="3 4" key="2">
    <citation type="submission" date="2019-01" db="EMBL/GenBank/DDBJ databases">
        <title>Motilimonas pumilus sp. nov., isolated from the gut of sea cucumber (Apostichopus japonicus).</title>
        <authorList>
            <person name="Wang F.-Q."/>
            <person name="Ren L.-H."/>
            <person name="Lin Y.-W."/>
            <person name="Sun G.-H."/>
            <person name="Du Z.-J."/>
            <person name="Zhao J.-X."/>
            <person name="Liu X.-J."/>
            <person name="Liu L.-J."/>
        </authorList>
    </citation>
    <scope>NUCLEOTIDE SEQUENCE [LARGE SCALE GENOMIC DNA]</scope>
    <source>
        <strain evidence="3 4">PLHSC7-2</strain>
    </source>
</reference>
<dbReference type="Proteomes" id="UP000283255">
    <property type="component" value="Unassembled WGS sequence"/>
</dbReference>
<dbReference type="PROSITE" id="PS50240">
    <property type="entry name" value="TRYPSIN_DOM"/>
    <property type="match status" value="1"/>
</dbReference>
<dbReference type="Pfam" id="PF00089">
    <property type="entry name" value="Trypsin"/>
    <property type="match status" value="1"/>
</dbReference>
<name>A0A418YEX3_9GAMM</name>
<protein>
    <submittedName>
        <fullName evidence="3">Serine protease</fullName>
    </submittedName>
</protein>
<dbReference type="OrthoDB" id="9813836at2"/>
<keyword evidence="3" id="KW-0645">Protease</keyword>
<dbReference type="InterPro" id="IPR001254">
    <property type="entry name" value="Trypsin_dom"/>
</dbReference>
<dbReference type="InterPro" id="IPR001314">
    <property type="entry name" value="Peptidase_S1A"/>
</dbReference>
<keyword evidence="1" id="KW-1015">Disulfide bond</keyword>
<dbReference type="PROSITE" id="PS00134">
    <property type="entry name" value="TRYPSIN_HIS"/>
    <property type="match status" value="1"/>
</dbReference>
<reference evidence="3 4" key="1">
    <citation type="submission" date="2018-09" db="EMBL/GenBank/DDBJ databases">
        <authorList>
            <person name="Wang F."/>
        </authorList>
    </citation>
    <scope>NUCLEOTIDE SEQUENCE [LARGE SCALE GENOMIC DNA]</scope>
    <source>
        <strain evidence="3 4">PLHSC7-2</strain>
    </source>
</reference>
<feature type="domain" description="Peptidase S1" evidence="2">
    <location>
        <begin position="36"/>
        <end position="272"/>
    </location>
</feature>
<dbReference type="SUPFAM" id="SSF50494">
    <property type="entry name" value="Trypsin-like serine proteases"/>
    <property type="match status" value="1"/>
</dbReference>
<keyword evidence="3" id="KW-0378">Hydrolase</keyword>
<gene>
    <name evidence="3" type="ORF">D1Z90_10690</name>
</gene>
<dbReference type="CDD" id="cd00190">
    <property type="entry name" value="Tryp_SPc"/>
    <property type="match status" value="1"/>
</dbReference>
<dbReference type="PRINTS" id="PR00722">
    <property type="entry name" value="CHYMOTRYPSIN"/>
</dbReference>
<dbReference type="PANTHER" id="PTHR24253">
    <property type="entry name" value="TRANSMEMBRANE PROTEASE SERINE"/>
    <property type="match status" value="1"/>
</dbReference>
<dbReference type="Gene3D" id="2.40.10.10">
    <property type="entry name" value="Trypsin-like serine proteases"/>
    <property type="match status" value="1"/>
</dbReference>